<proteinExistence type="predicted"/>
<dbReference type="Proteomes" id="UP000647172">
    <property type="component" value="Unassembled WGS sequence"/>
</dbReference>
<organism evidence="2 3">
    <name type="scientific">Actinoplanes nipponensis</name>
    <dbReference type="NCBI Taxonomy" id="135950"/>
    <lineage>
        <taxon>Bacteria</taxon>
        <taxon>Bacillati</taxon>
        <taxon>Actinomycetota</taxon>
        <taxon>Actinomycetes</taxon>
        <taxon>Micromonosporales</taxon>
        <taxon>Micromonosporaceae</taxon>
        <taxon>Actinoplanes</taxon>
    </lineage>
</organism>
<keyword evidence="3" id="KW-1185">Reference proteome</keyword>
<dbReference type="EMBL" id="BOMQ01000065">
    <property type="protein sequence ID" value="GIE52265.1"/>
    <property type="molecule type" value="Genomic_DNA"/>
</dbReference>
<dbReference type="AlphaFoldDB" id="A0A919MWI5"/>
<sequence>MQAAGLQETEQVRARCASDVRSTFRSTSASLGNRRGIRHRHFRPGMKTPESQYWRSGYPDAAAPGQDKEIFTPPENIESWSSMAVNCVDFGTSKMSFPFT</sequence>
<reference evidence="2" key="1">
    <citation type="submission" date="2021-01" db="EMBL/GenBank/DDBJ databases">
        <title>Whole genome shotgun sequence of Actinoplanes nipponensis NBRC 14063.</title>
        <authorList>
            <person name="Komaki H."/>
            <person name="Tamura T."/>
        </authorList>
    </citation>
    <scope>NUCLEOTIDE SEQUENCE</scope>
    <source>
        <strain evidence="2">NBRC 14063</strain>
    </source>
</reference>
<feature type="region of interest" description="Disordered" evidence="1">
    <location>
        <begin position="25"/>
        <end position="59"/>
    </location>
</feature>
<accession>A0A919MWI5</accession>
<comment type="caution">
    <text evidence="2">The sequence shown here is derived from an EMBL/GenBank/DDBJ whole genome shotgun (WGS) entry which is preliminary data.</text>
</comment>
<feature type="compositionally biased region" description="Basic residues" evidence="1">
    <location>
        <begin position="35"/>
        <end position="44"/>
    </location>
</feature>
<evidence type="ECO:0000313" key="2">
    <source>
        <dbReference type="EMBL" id="GIE52265.1"/>
    </source>
</evidence>
<name>A0A919MWI5_9ACTN</name>
<evidence type="ECO:0000256" key="1">
    <source>
        <dbReference type="SAM" id="MobiDB-lite"/>
    </source>
</evidence>
<evidence type="ECO:0000313" key="3">
    <source>
        <dbReference type="Proteomes" id="UP000647172"/>
    </source>
</evidence>
<gene>
    <name evidence="2" type="ORF">Ani05nite_57990</name>
</gene>
<protein>
    <submittedName>
        <fullName evidence="2">Uncharacterized protein</fullName>
    </submittedName>
</protein>